<dbReference type="InterPro" id="IPR026983">
    <property type="entry name" value="DHC"/>
</dbReference>
<protein>
    <recommendedName>
        <fullName evidence="2">Dynein heavy chain linker domain-containing protein</fullName>
    </recommendedName>
</protein>
<feature type="domain" description="Dynein heavy chain linker" evidence="2">
    <location>
        <begin position="810"/>
        <end position="974"/>
    </location>
</feature>
<evidence type="ECO:0000256" key="1">
    <source>
        <dbReference type="SAM" id="Coils"/>
    </source>
</evidence>
<dbReference type="Pfam" id="PF08393">
    <property type="entry name" value="DHC_N2"/>
    <property type="match status" value="1"/>
</dbReference>
<dbReference type="GO" id="GO:0045505">
    <property type="term" value="F:dynein intermediate chain binding"/>
    <property type="evidence" value="ECO:0007669"/>
    <property type="project" value="InterPro"/>
</dbReference>
<dbReference type="OrthoDB" id="424310at2759"/>
<dbReference type="EnsemblMetazoa" id="CPIJ011070-RA">
    <property type="protein sequence ID" value="CPIJ011070-PA"/>
    <property type="gene ID" value="CPIJ011070"/>
</dbReference>
<dbReference type="GO" id="GO:0051959">
    <property type="term" value="F:dynein light intermediate chain binding"/>
    <property type="evidence" value="ECO:0007669"/>
    <property type="project" value="InterPro"/>
</dbReference>
<dbReference type="KEGG" id="cqu:CpipJ_CPIJ011070"/>
<dbReference type="HOGENOM" id="CLU_000038_5_1_1"/>
<feature type="coiled-coil region" evidence="1">
    <location>
        <begin position="934"/>
        <end position="981"/>
    </location>
</feature>
<dbReference type="VEuPathDB" id="VectorBase:CQUJHB004494"/>
<dbReference type="GO" id="GO:0030286">
    <property type="term" value="C:dynein complex"/>
    <property type="evidence" value="ECO:0007669"/>
    <property type="project" value="InterPro"/>
</dbReference>
<keyword evidence="1" id="KW-0175">Coiled coil</keyword>
<accession>B0WV29</accession>
<dbReference type="OMA" id="QVKFRMQ"/>
<dbReference type="STRING" id="7176.B0WV29"/>
<dbReference type="Proteomes" id="UP000002320">
    <property type="component" value="Unassembled WGS sequence"/>
</dbReference>
<keyword evidence="5" id="KW-1185">Reference proteome</keyword>
<dbReference type="VEuPathDB" id="VectorBase:CPIJ011070"/>
<dbReference type="GO" id="GO:0007018">
    <property type="term" value="P:microtubule-based movement"/>
    <property type="evidence" value="ECO:0007669"/>
    <property type="project" value="InterPro"/>
</dbReference>
<dbReference type="InterPro" id="IPR013602">
    <property type="entry name" value="Dynein_heavy_linker"/>
</dbReference>
<evidence type="ECO:0000313" key="5">
    <source>
        <dbReference type="Proteomes" id="UP000002320"/>
    </source>
</evidence>
<gene>
    <name evidence="4" type="primary">6043623</name>
    <name evidence="3" type="ORF">CpipJ_CPIJ011070</name>
</gene>
<reference evidence="3" key="1">
    <citation type="submission" date="2007-03" db="EMBL/GenBank/DDBJ databases">
        <title>Annotation of Culex pipiens quinquefasciatus.</title>
        <authorList>
            <consortium name="The Broad Institute Genome Sequencing Platform"/>
            <person name="Atkinson P.W."/>
            <person name="Hemingway J."/>
            <person name="Christensen B.M."/>
            <person name="Higgs S."/>
            <person name="Kodira C."/>
            <person name="Hannick L."/>
            <person name="Megy K."/>
            <person name="O'Leary S."/>
            <person name="Pearson M."/>
            <person name="Haas B.J."/>
            <person name="Mauceli E."/>
            <person name="Wortman J.R."/>
            <person name="Lee N.H."/>
            <person name="Guigo R."/>
            <person name="Stanke M."/>
            <person name="Alvarado L."/>
            <person name="Amedeo P."/>
            <person name="Antoine C.H."/>
            <person name="Arensburger P."/>
            <person name="Bidwell S.L."/>
            <person name="Crawford M."/>
            <person name="Camaro F."/>
            <person name="Devon K."/>
            <person name="Engels R."/>
            <person name="Hammond M."/>
            <person name="Howarth C."/>
            <person name="Koehrsen M."/>
            <person name="Lawson D."/>
            <person name="Montgomery P."/>
            <person name="Nene V."/>
            <person name="Nusbaum C."/>
            <person name="Puiu D."/>
            <person name="Romero-Severson J."/>
            <person name="Severson D.W."/>
            <person name="Shumway M."/>
            <person name="Sisk P."/>
            <person name="Stolte C."/>
            <person name="Zeng Q."/>
            <person name="Eisenstadt E."/>
            <person name="Fraser-Liggett C."/>
            <person name="Strausberg R."/>
            <person name="Galagan J."/>
            <person name="Birren B."/>
            <person name="Collins F.H."/>
        </authorList>
    </citation>
    <scope>NUCLEOTIDE SEQUENCE [LARGE SCALE GENOMIC DNA]</scope>
    <source>
        <strain evidence="3">JHB</strain>
    </source>
</reference>
<dbReference type="PANTHER" id="PTHR22878">
    <property type="entry name" value="DYNEIN HEAVY CHAIN 6, AXONEMAL-LIKE-RELATED"/>
    <property type="match status" value="1"/>
</dbReference>
<sequence>MSYPELDWRASFQQDFKARKSLFEASLLSRKSIRLSISPTIFSDSILSQKVSRSNKFQFISRLIPNLSEVAQLEAILWRNGINKDQLTQLDPLPQLISTESFLPLEWFDDYDYDPMSVERWLSIEDLKGFALVQDFESREWTWTPVCVVDYDADKLRWIVEVGGQVWEIPRIRLYLLYEDPGQYSKRILFAVEQRNYAENYLRYSYLSRLVDVGEYFEMIESTRDRLIERSSPDVFEAFNAVYRRFHIGLSMNVCLEQNEWLNIQPVHMVCYKSLPFCVDELRALYSLGERFALIKRIILLSHPAVYNALRLVHYECDVVREMSLFVTEFPEPQTLAAFKEANEEQLGKVMQYLQNAWIERTTMQVHKSLLNVGRGWFNISITSWTIYQFMKLYRLVEQIKHRMQAALRDLVLTSTDVFCHRLCDPCELTLPIDENYSWEGSLIESPFESGKTPVFYLLLHMGEQAPYFSTDPDEFLPCLETLFVEFVEQTHDVHLIDPSLFGSLIFAPNLFLSSMGLRDPTIWGRRDHLRMSYRQCVIPLKAYATRYTEFKTLFFTNITEYVEEVKSTKTSLQVKEEISLQIRMRESLERTLPLSIVIGSFWIDVLPLRTALIQKRADLTAALLKMLTERLRDKTSDIVFDYNEIIERMCEKPASIEHIYEIREFMDTIPELLQQLEERMKTVVFEYEILDHFRYALPDADFYQKWTALGMPKAILNQIESVHEFHEGEVDKFRKQQVSDEAGFASRVEEINVHISKFTTVYDVAKVTEVSIEVKKLWKTINELFQYGETLNKRQELFEMAAIDLSSLVELKESFVGYKNMWIFAAEYSNVEESWRKNPISSVETEVVARTLFHYKKCFGDLLDPFEDQPQIQNVIRTFLARVEQFEPHIAIIELLQHPLLEPIHWNQLAKAAGIKVKLSVAANFELFLENHIEQHSELLRDIIAKAEEQKEELERIKAAEEEERRKVEEFNKNRELRRLKRTEI</sequence>
<name>B0WV29_CULQU</name>
<reference evidence="4" key="2">
    <citation type="submission" date="2021-02" db="UniProtKB">
        <authorList>
            <consortium name="EnsemblMetazoa"/>
        </authorList>
    </citation>
    <scope>IDENTIFICATION</scope>
    <source>
        <strain evidence="4">JHB</strain>
    </source>
</reference>
<dbReference type="PANTHER" id="PTHR22878:SF68">
    <property type="entry name" value="DYNEIN HEAVY CHAIN 6, AXONEMAL-LIKE"/>
    <property type="match status" value="1"/>
</dbReference>
<evidence type="ECO:0000313" key="4">
    <source>
        <dbReference type="EnsemblMetazoa" id="CPIJ011070-PA"/>
    </source>
</evidence>
<dbReference type="AlphaFoldDB" id="B0WV29"/>
<dbReference type="InParanoid" id="B0WV29"/>
<organism>
    <name type="scientific">Culex quinquefasciatus</name>
    <name type="common">Southern house mosquito</name>
    <name type="synonym">Culex pungens</name>
    <dbReference type="NCBI Taxonomy" id="7176"/>
    <lineage>
        <taxon>Eukaryota</taxon>
        <taxon>Metazoa</taxon>
        <taxon>Ecdysozoa</taxon>
        <taxon>Arthropoda</taxon>
        <taxon>Hexapoda</taxon>
        <taxon>Insecta</taxon>
        <taxon>Pterygota</taxon>
        <taxon>Neoptera</taxon>
        <taxon>Endopterygota</taxon>
        <taxon>Diptera</taxon>
        <taxon>Nematocera</taxon>
        <taxon>Culicoidea</taxon>
        <taxon>Culicidae</taxon>
        <taxon>Culicinae</taxon>
        <taxon>Culicini</taxon>
        <taxon>Culex</taxon>
        <taxon>Culex</taxon>
    </lineage>
</organism>
<proteinExistence type="predicted"/>
<dbReference type="EMBL" id="DS232116">
    <property type="protein sequence ID" value="EDS35358.1"/>
    <property type="molecule type" value="Genomic_DNA"/>
</dbReference>
<dbReference type="eggNOG" id="ENOG502QRVT">
    <property type="taxonomic scope" value="Eukaryota"/>
</dbReference>
<evidence type="ECO:0000259" key="2">
    <source>
        <dbReference type="Pfam" id="PF08393"/>
    </source>
</evidence>
<evidence type="ECO:0000313" key="3">
    <source>
        <dbReference type="EMBL" id="EDS35358.1"/>
    </source>
</evidence>